<evidence type="ECO:0000256" key="3">
    <source>
        <dbReference type="SAM" id="SignalP"/>
    </source>
</evidence>
<evidence type="ECO:0000313" key="4">
    <source>
        <dbReference type="EMBL" id="OLP86242.1"/>
    </source>
</evidence>
<feature type="region of interest" description="Disordered" evidence="1">
    <location>
        <begin position="358"/>
        <end position="411"/>
    </location>
</feature>
<accession>A0A1Q9CTI7</accession>
<keyword evidence="2" id="KW-0472">Membrane</keyword>
<feature type="transmembrane region" description="Helical" evidence="2">
    <location>
        <begin position="711"/>
        <end position="732"/>
    </location>
</feature>
<feature type="signal peptide" evidence="3">
    <location>
        <begin position="1"/>
        <end position="21"/>
    </location>
</feature>
<dbReference type="OrthoDB" id="426556at2759"/>
<feature type="transmembrane region" description="Helical" evidence="2">
    <location>
        <begin position="1011"/>
        <end position="1030"/>
    </location>
</feature>
<gene>
    <name evidence="4" type="ORF">AK812_SmicGene32675</name>
</gene>
<keyword evidence="3" id="KW-0732">Signal</keyword>
<feature type="transmembrane region" description="Helical" evidence="2">
    <location>
        <begin position="681"/>
        <end position="705"/>
    </location>
</feature>
<sequence>MQEFWATRIVLVLLLIAVCDFCNRSLCRYKDAKADWATGGYLQPHGFCGEESECVLHPKDAGLMASSFVISQERPSGFRYSLLDDGYNLTVVSGQMEARCRMTSMAHQLVSAPVANGSQTEVRTQPHFVLHFSSCQPLDGSATAVVSVALLIPITAADRECTVLPWICALDPTAFNLECTSTTTTSTTATSTSTSSSLSRTSTHTATLKTSDTFARYLDFAYTSPSRKCGGERSYSKHPMTQQECVRSCVDAPRCSAFKFNLVGNRGQPECWLYSETADVDREPNDQNCYEVQRMLPDYEVLAKRRRLGQQWHLVKQVQEALSGIVDGFRGPSSTTATVSTSTVTMTSITVTTITATTTSSTATGTTRTATATSLTSTSHTSTSRTTSDTMTSTTSTTTTMTSTTSTTTTITSTTSTTTTLLRTSISLASLLQPFGGTDHCAELVIDGPSDREVFWDSVAATVNGGDGFLVYQLQTQYHTCYRDVEMLGTMLTASISVQRCEKCSAAKLRTDSTCSPDYCDKHFRNSETEDIWKLLLVFFAHCIAGHMVQCCCIKNSWTRIVRIVEDIMSGCLGLACFHPQMQGYHNLEIVREGVQISDNSRDHAQRATHVPEASQRAFEQALDLETLRCDPAAIHALIREEKLQGCSKETLMALADIGPLWDELHMDSQQDNAKLAGIRLWSCLSLIILVVGLVCLRCARWLVFPLFLGQMFPTCLLAVGCLFCLSQYVWLKCGTMFSRGDDLQAKEALLQELAEIELDRMGLPHHCIPRCGSKLQVLAELVKKGLLGKDGCLVKKGDVEMYAHDIMLALVGSDGLAFNDVGYRRTGTDTDGSPMYSFIWGERGPYVPYKEHVAKGRKCGEQFLELAEAACGSDGEAVGHFLYLLSQDPDLFESISHLPEQRPTERARYKQICKLAVLISPESILHIEKHAGGSALLSPVGPVVDEGTWQECQLIAKSRKSHILWLLYKYRTWMCSMLVLMVAVICWLGIAMVQWQYSCPFAKFVLCRRIPSVALSTFIGVLVAGAYYIHKVRSFIPNDITSGPRLFHKLELAFQDILGQEAGHLIPYAFFPRILITVPLACILCSWTYSIHRSEIFDACEFSSLSPPSLDANGMNNVKVQNGTVQNCRKTNSGDPVDGQKLCFSCNDAARCSRYLLGKRSRSFIQRDCAPSDNSPWRRVLRTTQESRTEAPALLEPQKAEPSLLEGTPGVFLGAAERRAVP</sequence>
<dbReference type="Proteomes" id="UP000186817">
    <property type="component" value="Unassembled WGS sequence"/>
</dbReference>
<evidence type="ECO:0000256" key="2">
    <source>
        <dbReference type="SAM" id="Phobius"/>
    </source>
</evidence>
<dbReference type="AlphaFoldDB" id="A0A1Q9CTI7"/>
<feature type="chain" id="PRO_5013181045" description="Apple domain-containing protein" evidence="3">
    <location>
        <begin position="22"/>
        <end position="1223"/>
    </location>
</feature>
<evidence type="ECO:0000256" key="1">
    <source>
        <dbReference type="SAM" id="MobiDB-lite"/>
    </source>
</evidence>
<keyword evidence="2" id="KW-1133">Transmembrane helix</keyword>
<feature type="transmembrane region" description="Helical" evidence="2">
    <location>
        <begin position="971"/>
        <end position="991"/>
    </location>
</feature>
<keyword evidence="5" id="KW-1185">Reference proteome</keyword>
<reference evidence="4 5" key="1">
    <citation type="submission" date="2016-02" db="EMBL/GenBank/DDBJ databases">
        <title>Genome analysis of coral dinoflagellate symbionts highlights evolutionary adaptations to a symbiotic lifestyle.</title>
        <authorList>
            <person name="Aranda M."/>
            <person name="Li Y."/>
            <person name="Liew Y.J."/>
            <person name="Baumgarten S."/>
            <person name="Simakov O."/>
            <person name="Wilson M."/>
            <person name="Piel J."/>
            <person name="Ashoor H."/>
            <person name="Bougouffa S."/>
            <person name="Bajic V.B."/>
            <person name="Ryu T."/>
            <person name="Ravasi T."/>
            <person name="Bayer T."/>
            <person name="Micklem G."/>
            <person name="Kim H."/>
            <person name="Bhak J."/>
            <person name="Lajeunesse T.C."/>
            <person name="Voolstra C.R."/>
        </authorList>
    </citation>
    <scope>NUCLEOTIDE SEQUENCE [LARGE SCALE GENOMIC DNA]</scope>
    <source>
        <strain evidence="4 5">CCMP2467</strain>
    </source>
</reference>
<evidence type="ECO:0008006" key="6">
    <source>
        <dbReference type="Google" id="ProtNLM"/>
    </source>
</evidence>
<organism evidence="4 5">
    <name type="scientific">Symbiodinium microadriaticum</name>
    <name type="common">Dinoflagellate</name>
    <name type="synonym">Zooxanthella microadriatica</name>
    <dbReference type="NCBI Taxonomy" id="2951"/>
    <lineage>
        <taxon>Eukaryota</taxon>
        <taxon>Sar</taxon>
        <taxon>Alveolata</taxon>
        <taxon>Dinophyceae</taxon>
        <taxon>Suessiales</taxon>
        <taxon>Symbiodiniaceae</taxon>
        <taxon>Symbiodinium</taxon>
    </lineage>
</organism>
<name>A0A1Q9CTI7_SYMMI</name>
<comment type="caution">
    <text evidence="4">The sequence shown here is derived from an EMBL/GenBank/DDBJ whole genome shotgun (WGS) entry which is preliminary data.</text>
</comment>
<evidence type="ECO:0000313" key="5">
    <source>
        <dbReference type="Proteomes" id="UP000186817"/>
    </source>
</evidence>
<feature type="region of interest" description="Disordered" evidence="1">
    <location>
        <begin position="1186"/>
        <end position="1223"/>
    </location>
</feature>
<dbReference type="EMBL" id="LSRX01000926">
    <property type="protein sequence ID" value="OLP86242.1"/>
    <property type="molecule type" value="Genomic_DNA"/>
</dbReference>
<keyword evidence="2" id="KW-0812">Transmembrane</keyword>
<protein>
    <recommendedName>
        <fullName evidence="6">Apple domain-containing protein</fullName>
    </recommendedName>
</protein>
<dbReference type="PANTHER" id="PTHR22917:SF6">
    <property type="entry name" value="EG:8D8.2 PROTEIN-RELATED"/>
    <property type="match status" value="1"/>
</dbReference>
<proteinExistence type="predicted"/>
<dbReference type="InterPro" id="IPR051298">
    <property type="entry name" value="Heme_transport/Cell_adhesion"/>
</dbReference>
<dbReference type="PANTHER" id="PTHR22917">
    <property type="entry name" value="HEMOPEXIN DOMAIN-CONTAINING PROTEIN"/>
    <property type="match status" value="1"/>
</dbReference>